<dbReference type="FunFam" id="3.40.50.10140:FF:000007">
    <property type="entry name" value="Disease resistance protein (TIR-NBS-LRR class)"/>
    <property type="match status" value="1"/>
</dbReference>
<feature type="non-terminal residue" evidence="3">
    <location>
        <position position="388"/>
    </location>
</feature>
<evidence type="ECO:0000256" key="1">
    <source>
        <dbReference type="ARBA" id="ARBA00023027"/>
    </source>
</evidence>
<gene>
    <name evidence="3" type="ORF">A2U01_0002343</name>
</gene>
<dbReference type="InterPro" id="IPR044974">
    <property type="entry name" value="Disease_R_plants"/>
</dbReference>
<comment type="caution">
    <text evidence="3">The sequence shown here is derived from an EMBL/GenBank/DDBJ whole genome shotgun (WGS) entry which is preliminary data.</text>
</comment>
<dbReference type="Pfam" id="PF01582">
    <property type="entry name" value="TIR"/>
    <property type="match status" value="1"/>
</dbReference>
<dbReference type="PANTHER" id="PTHR11017:SF570">
    <property type="entry name" value="DISEASE RESISTANCE PROTEIN (TIR-NBS CLASS)-RELATED"/>
    <property type="match status" value="1"/>
</dbReference>
<dbReference type="AlphaFoldDB" id="A0A392M3F4"/>
<dbReference type="EMBL" id="LXQA010002433">
    <property type="protein sequence ID" value="MCH81553.1"/>
    <property type="molecule type" value="Genomic_DNA"/>
</dbReference>
<dbReference type="Gene3D" id="3.40.50.300">
    <property type="entry name" value="P-loop containing nucleotide triphosphate hydrolases"/>
    <property type="match status" value="1"/>
</dbReference>
<dbReference type="GO" id="GO:0043531">
    <property type="term" value="F:ADP binding"/>
    <property type="evidence" value="ECO:0007669"/>
    <property type="project" value="InterPro"/>
</dbReference>
<dbReference type="PRINTS" id="PR00364">
    <property type="entry name" value="DISEASERSIST"/>
</dbReference>
<evidence type="ECO:0000259" key="2">
    <source>
        <dbReference type="PROSITE" id="PS50104"/>
    </source>
</evidence>
<dbReference type="InterPro" id="IPR000157">
    <property type="entry name" value="TIR_dom"/>
</dbReference>
<dbReference type="PANTHER" id="PTHR11017">
    <property type="entry name" value="LEUCINE-RICH REPEAT-CONTAINING PROTEIN"/>
    <property type="match status" value="1"/>
</dbReference>
<dbReference type="Gene3D" id="3.40.50.10140">
    <property type="entry name" value="Toll/interleukin-1 receptor homology (TIR) domain"/>
    <property type="match status" value="1"/>
</dbReference>
<sequence length="388" mass="44182">MTNMRELKSSAFSSFNYEWVYDVFLSFRGEDTRKGFTGNLYSALFGKGINTFIDDQELRKGEEITPALMMAIQQSRILIVIFSENYASSAFCLEELTKIMECIKHEGRLVLPVFFYQVEPSDVRHQKGSYAKALANHEKKKTIDKAKIKQWRLALQEASNLVGWHYKDGYEYKFIEKIIQEEAQMVGIYGMGGSGKTTLAFAVYNSVADQFDSLCFLSDIRENSMKRGLVQLQETLLFELTGVKDLKLCSLNKGIPIIKSRLRGKKVLLILDDVNSLEQLKALAGGLDWFGSGSRVIITTRDKHVLHVYGVKRVYEVEGLNREEALELFVWNAFKSKEVDPSHLDISKKVVLYSKGLPLAVEIIEDTNYVMSWAYFAVVVASPQTMLY</sequence>
<dbReference type="InterPro" id="IPR035897">
    <property type="entry name" value="Toll_tir_struct_dom_sf"/>
</dbReference>
<keyword evidence="4" id="KW-1185">Reference proteome</keyword>
<dbReference type="GO" id="GO:0006952">
    <property type="term" value="P:defense response"/>
    <property type="evidence" value="ECO:0007669"/>
    <property type="project" value="InterPro"/>
</dbReference>
<dbReference type="GO" id="GO:0007165">
    <property type="term" value="P:signal transduction"/>
    <property type="evidence" value="ECO:0007669"/>
    <property type="project" value="InterPro"/>
</dbReference>
<proteinExistence type="predicted"/>
<dbReference type="InterPro" id="IPR027417">
    <property type="entry name" value="P-loop_NTPase"/>
</dbReference>
<keyword evidence="1" id="KW-0520">NAD</keyword>
<dbReference type="SUPFAM" id="SSF52200">
    <property type="entry name" value="Toll/Interleukin receptor TIR domain"/>
    <property type="match status" value="1"/>
</dbReference>
<dbReference type="SUPFAM" id="SSF52540">
    <property type="entry name" value="P-loop containing nucleoside triphosphate hydrolases"/>
    <property type="match status" value="1"/>
</dbReference>
<organism evidence="3 4">
    <name type="scientific">Trifolium medium</name>
    <dbReference type="NCBI Taxonomy" id="97028"/>
    <lineage>
        <taxon>Eukaryota</taxon>
        <taxon>Viridiplantae</taxon>
        <taxon>Streptophyta</taxon>
        <taxon>Embryophyta</taxon>
        <taxon>Tracheophyta</taxon>
        <taxon>Spermatophyta</taxon>
        <taxon>Magnoliopsida</taxon>
        <taxon>eudicotyledons</taxon>
        <taxon>Gunneridae</taxon>
        <taxon>Pentapetalae</taxon>
        <taxon>rosids</taxon>
        <taxon>fabids</taxon>
        <taxon>Fabales</taxon>
        <taxon>Fabaceae</taxon>
        <taxon>Papilionoideae</taxon>
        <taxon>50 kb inversion clade</taxon>
        <taxon>NPAAA clade</taxon>
        <taxon>Hologalegina</taxon>
        <taxon>IRL clade</taxon>
        <taxon>Trifolieae</taxon>
        <taxon>Trifolium</taxon>
    </lineage>
</organism>
<feature type="domain" description="TIR" evidence="2">
    <location>
        <begin position="19"/>
        <end position="186"/>
    </location>
</feature>
<dbReference type="PROSITE" id="PS50104">
    <property type="entry name" value="TIR"/>
    <property type="match status" value="1"/>
</dbReference>
<dbReference type="Proteomes" id="UP000265520">
    <property type="component" value="Unassembled WGS sequence"/>
</dbReference>
<reference evidence="3 4" key="1">
    <citation type="journal article" date="2018" name="Front. Plant Sci.">
        <title>Red Clover (Trifolium pratense) and Zigzag Clover (T. medium) - A Picture of Genomic Similarities and Differences.</title>
        <authorList>
            <person name="Dluhosova J."/>
            <person name="Istvanek J."/>
            <person name="Nedelnik J."/>
            <person name="Repkova J."/>
        </authorList>
    </citation>
    <scope>NUCLEOTIDE SEQUENCE [LARGE SCALE GENOMIC DNA]</scope>
    <source>
        <strain evidence="4">cv. 10/8</strain>
        <tissue evidence="3">Leaf</tissue>
    </source>
</reference>
<evidence type="ECO:0000313" key="3">
    <source>
        <dbReference type="EMBL" id="MCH81553.1"/>
    </source>
</evidence>
<protein>
    <submittedName>
        <fullName evidence="3">TMV resistance protein N-like</fullName>
    </submittedName>
</protein>
<evidence type="ECO:0000313" key="4">
    <source>
        <dbReference type="Proteomes" id="UP000265520"/>
    </source>
</evidence>
<name>A0A392M3F4_9FABA</name>
<accession>A0A392M3F4</accession>
<dbReference type="SMART" id="SM00255">
    <property type="entry name" value="TIR"/>
    <property type="match status" value="1"/>
</dbReference>